<evidence type="ECO:0000256" key="4">
    <source>
        <dbReference type="RuleBase" id="RU003345"/>
    </source>
</evidence>
<dbReference type="Gene3D" id="3.40.605.10">
    <property type="entry name" value="Aldehyde Dehydrogenase, Chain A, domain 1"/>
    <property type="match status" value="1"/>
</dbReference>
<evidence type="ECO:0000259" key="5">
    <source>
        <dbReference type="Pfam" id="PF00171"/>
    </source>
</evidence>
<dbReference type="InterPro" id="IPR016162">
    <property type="entry name" value="Ald_DH_N"/>
</dbReference>
<dbReference type="Pfam" id="PF00171">
    <property type="entry name" value="Aldedh"/>
    <property type="match status" value="1"/>
</dbReference>
<dbReference type="InterPro" id="IPR016161">
    <property type="entry name" value="Ald_DH/histidinol_DH"/>
</dbReference>
<evidence type="ECO:0000313" key="7">
    <source>
        <dbReference type="Proteomes" id="UP001600424"/>
    </source>
</evidence>
<feature type="active site" evidence="3">
    <location>
        <position position="250"/>
    </location>
</feature>
<reference evidence="6 7" key="1">
    <citation type="submission" date="2024-09" db="EMBL/GenBank/DDBJ databases">
        <title>The Natural Products Discovery Center: Release of the First 8490 Sequenced Strains for Exploring Actinobacteria Biosynthetic Diversity.</title>
        <authorList>
            <person name="Kalkreuter E."/>
            <person name="Kautsar S.A."/>
            <person name="Yang D."/>
            <person name="Bader C.D."/>
            <person name="Teijaro C.N."/>
            <person name="Fluegel L."/>
            <person name="Davis C.M."/>
            <person name="Simpson J.R."/>
            <person name="Lauterbach L."/>
            <person name="Steele A.D."/>
            <person name="Gui C."/>
            <person name="Meng S."/>
            <person name="Li G."/>
            <person name="Viehrig K."/>
            <person name="Ye F."/>
            <person name="Su P."/>
            <person name="Kiefer A.F."/>
            <person name="Nichols A."/>
            <person name="Cepeda A.J."/>
            <person name="Yan W."/>
            <person name="Fan B."/>
            <person name="Jiang Y."/>
            <person name="Adhikari A."/>
            <person name="Zheng C.-J."/>
            <person name="Schuster L."/>
            <person name="Cowan T.M."/>
            <person name="Smanski M.J."/>
            <person name="Chevrette M.G."/>
            <person name="De Carvalho L.P.S."/>
            <person name="Shen B."/>
        </authorList>
    </citation>
    <scope>NUCLEOTIDE SEQUENCE [LARGE SCALE GENOMIC DNA]</scope>
    <source>
        <strain evidence="6 7">NPDC056472</strain>
    </source>
</reference>
<dbReference type="EMBL" id="JBHTRV010000043">
    <property type="protein sequence ID" value="MFE5985131.1"/>
    <property type="molecule type" value="Genomic_DNA"/>
</dbReference>
<gene>
    <name evidence="6" type="ORF">ACFQ63_36215</name>
</gene>
<feature type="domain" description="Aldehyde dehydrogenase" evidence="5">
    <location>
        <begin position="14"/>
        <end position="474"/>
    </location>
</feature>
<dbReference type="PANTHER" id="PTHR42804:SF1">
    <property type="entry name" value="ALDEHYDE DEHYDROGENASE-RELATED"/>
    <property type="match status" value="1"/>
</dbReference>
<dbReference type="SUPFAM" id="SSF53720">
    <property type="entry name" value="ALDH-like"/>
    <property type="match status" value="1"/>
</dbReference>
<sequence length="480" mass="51328">MQIKDRLFIGGRFVEPATASTLDVVSPATEEVIGRTPEARPEDIDRAVTAARRAFDEGPWPRMPLAERIEVLRRFRDAYASRLRETATLLSSEVGSPITWSTRAQAGAPIGVLDYFLALAPEFAWEREVPGATGPVLIRQEPVGVVAAIVAWNAPHFITFSKLGPALVAGCPVILKVSPENALSSYIIAESAAEAGLPEGVLSVLPADREPSAYLSRHPGVDKVAFTGSVDAGKAIMASAAANLARVTLELGGKSAALILEDTDLDRAIPALMPHLIPNNGQVCISMTRVLAPRSRYDEVVDRLAEQFRAMVVGDPLAPVTTVGPLVSERQRERVEGYIAKGVAEGARLVVGGGRPAHLDKGWYVEPTLFADVDNSMTIAREEIFGPVVVVIPFDDDEDAIRISNDSDYGLHGSVFSSDEQRALAVAARLRTGNVGVNGGGIAFNAPFGGFKKSGIGREFGPEGLQAYLETKSVYTTTRH</sequence>
<accession>A0ABW6J5D2</accession>
<organism evidence="6 7">
    <name type="scientific">Streptomyces wedmorensis</name>
    <dbReference type="NCBI Taxonomy" id="43759"/>
    <lineage>
        <taxon>Bacteria</taxon>
        <taxon>Bacillati</taxon>
        <taxon>Actinomycetota</taxon>
        <taxon>Actinomycetes</taxon>
        <taxon>Kitasatosporales</taxon>
        <taxon>Streptomycetaceae</taxon>
        <taxon>Streptomyces</taxon>
    </lineage>
</organism>
<keyword evidence="7" id="KW-1185">Reference proteome</keyword>
<dbReference type="PROSITE" id="PS00687">
    <property type="entry name" value="ALDEHYDE_DEHYDR_GLU"/>
    <property type="match status" value="1"/>
</dbReference>
<comment type="similarity">
    <text evidence="1 4">Belongs to the aldehyde dehydrogenase family.</text>
</comment>
<dbReference type="Proteomes" id="UP001600424">
    <property type="component" value="Unassembled WGS sequence"/>
</dbReference>
<keyword evidence="2 4" id="KW-0560">Oxidoreductase</keyword>
<dbReference type="PANTHER" id="PTHR42804">
    <property type="entry name" value="ALDEHYDE DEHYDROGENASE"/>
    <property type="match status" value="1"/>
</dbReference>
<dbReference type="InterPro" id="IPR015590">
    <property type="entry name" value="Aldehyde_DH_dom"/>
</dbReference>
<dbReference type="InterPro" id="IPR016163">
    <property type="entry name" value="Ald_DH_C"/>
</dbReference>
<dbReference type="RefSeq" id="WP_386256523.1">
    <property type="nucleotide sequence ID" value="NZ_JBHTRV010000043.1"/>
</dbReference>
<proteinExistence type="inferred from homology"/>
<dbReference type="Gene3D" id="3.40.309.10">
    <property type="entry name" value="Aldehyde Dehydrogenase, Chain A, domain 2"/>
    <property type="match status" value="1"/>
</dbReference>
<name>A0ABW6J5D2_STRWE</name>
<dbReference type="InterPro" id="IPR029510">
    <property type="entry name" value="Ald_DH_CS_GLU"/>
</dbReference>
<evidence type="ECO:0000313" key="6">
    <source>
        <dbReference type="EMBL" id="MFE5985131.1"/>
    </source>
</evidence>
<dbReference type="CDD" id="cd07139">
    <property type="entry name" value="ALDH_AldA-Rv0768"/>
    <property type="match status" value="1"/>
</dbReference>
<protein>
    <submittedName>
        <fullName evidence="6">Aldehyde dehydrogenase</fullName>
    </submittedName>
</protein>
<evidence type="ECO:0000256" key="2">
    <source>
        <dbReference type="ARBA" id="ARBA00023002"/>
    </source>
</evidence>
<comment type="caution">
    <text evidence="6">The sequence shown here is derived from an EMBL/GenBank/DDBJ whole genome shotgun (WGS) entry which is preliminary data.</text>
</comment>
<evidence type="ECO:0000256" key="3">
    <source>
        <dbReference type="PROSITE-ProRule" id="PRU10007"/>
    </source>
</evidence>
<evidence type="ECO:0000256" key="1">
    <source>
        <dbReference type="ARBA" id="ARBA00009986"/>
    </source>
</evidence>